<evidence type="ECO:0000256" key="11">
    <source>
        <dbReference type="PROSITE-ProRule" id="PRU00581"/>
    </source>
</evidence>
<evidence type="ECO:0000313" key="14">
    <source>
        <dbReference type="Ensembl" id="ENSELUP00000093013.1"/>
    </source>
</evidence>
<dbReference type="Ensembl" id="ENSELUT00000100155.1">
    <property type="protein sequence ID" value="ENSELUP00000093013.1"/>
    <property type="gene ID" value="ENSELUG00000040641.1"/>
</dbReference>
<dbReference type="Proteomes" id="UP000265140">
    <property type="component" value="Chromosome 19"/>
</dbReference>
<dbReference type="RefSeq" id="XP_010882295.1">
    <property type="nucleotide sequence ID" value="XM_010883993.3"/>
</dbReference>
<dbReference type="InterPro" id="IPR013295">
    <property type="entry name" value="MAL"/>
</dbReference>
<name>A0AAY5KV15_ESOLU</name>
<evidence type="ECO:0000256" key="3">
    <source>
        <dbReference type="ARBA" id="ARBA00022475"/>
    </source>
</evidence>
<dbReference type="InterPro" id="IPR008253">
    <property type="entry name" value="Marvel"/>
</dbReference>
<keyword evidence="5 12" id="KW-1133">Transmembrane helix</keyword>
<feature type="transmembrane region" description="Helical" evidence="12">
    <location>
        <begin position="137"/>
        <end position="157"/>
    </location>
</feature>
<gene>
    <name evidence="14" type="primary">PLLP</name>
</gene>
<dbReference type="KEGG" id="els:105018503"/>
<keyword evidence="4 11" id="KW-0812">Transmembrane</keyword>
<evidence type="ECO:0000256" key="5">
    <source>
        <dbReference type="ARBA" id="ARBA00022989"/>
    </source>
</evidence>
<evidence type="ECO:0000256" key="12">
    <source>
        <dbReference type="SAM" id="Phobius"/>
    </source>
</evidence>
<evidence type="ECO:0000256" key="2">
    <source>
        <dbReference type="ARBA" id="ARBA00011815"/>
    </source>
</evidence>
<accession>A0AAY5KV15</accession>
<dbReference type="GeneID" id="105018503"/>
<evidence type="ECO:0000256" key="4">
    <source>
        <dbReference type="ARBA" id="ARBA00022692"/>
    </source>
</evidence>
<dbReference type="GO" id="GO:0042552">
    <property type="term" value="P:myelination"/>
    <property type="evidence" value="ECO:0007669"/>
    <property type="project" value="TreeGrafter"/>
</dbReference>
<dbReference type="PRINTS" id="PR01884">
    <property type="entry name" value="MALPROTEIN"/>
</dbReference>
<comment type="similarity">
    <text evidence="7">Belongs to the MAL family.</text>
</comment>
<keyword evidence="3" id="KW-1003">Cell membrane</keyword>
<evidence type="ECO:0000259" key="13">
    <source>
        <dbReference type="PROSITE" id="PS51225"/>
    </source>
</evidence>
<keyword evidence="6 11" id="KW-0472">Membrane</keyword>
<organism evidence="14 15">
    <name type="scientific">Esox lucius</name>
    <name type="common">Northern pike</name>
    <dbReference type="NCBI Taxonomy" id="8010"/>
    <lineage>
        <taxon>Eukaryota</taxon>
        <taxon>Metazoa</taxon>
        <taxon>Chordata</taxon>
        <taxon>Craniata</taxon>
        <taxon>Vertebrata</taxon>
        <taxon>Euteleostomi</taxon>
        <taxon>Actinopterygii</taxon>
        <taxon>Neopterygii</taxon>
        <taxon>Teleostei</taxon>
        <taxon>Protacanthopterygii</taxon>
        <taxon>Esociformes</taxon>
        <taxon>Esocidae</taxon>
        <taxon>Esox</taxon>
    </lineage>
</organism>
<dbReference type="GO" id="GO:0016324">
    <property type="term" value="C:apical plasma membrane"/>
    <property type="evidence" value="ECO:0007669"/>
    <property type="project" value="UniProtKB-SubCell"/>
</dbReference>
<dbReference type="Pfam" id="PF01284">
    <property type="entry name" value="MARVEL"/>
    <property type="match status" value="1"/>
</dbReference>
<dbReference type="GO" id="GO:0043209">
    <property type="term" value="C:myelin sheath"/>
    <property type="evidence" value="ECO:0007669"/>
    <property type="project" value="UniProtKB-SubCell"/>
</dbReference>
<dbReference type="PROSITE" id="PS51225">
    <property type="entry name" value="MARVEL"/>
    <property type="match status" value="1"/>
</dbReference>
<dbReference type="PANTHER" id="PTHR22776:SF9">
    <property type="entry name" value="PLASMOLIPIN"/>
    <property type="match status" value="1"/>
</dbReference>
<feature type="domain" description="MARVEL" evidence="13">
    <location>
        <begin position="35"/>
        <end position="167"/>
    </location>
</feature>
<comment type="subunit">
    <text evidence="2">Forms oligomers.</text>
</comment>
<evidence type="ECO:0000256" key="9">
    <source>
        <dbReference type="ARBA" id="ARBA00050024"/>
    </source>
</evidence>
<dbReference type="CTD" id="51090"/>
<evidence type="ECO:0000256" key="7">
    <source>
        <dbReference type="ARBA" id="ARBA00034721"/>
    </source>
</evidence>
<dbReference type="GO" id="GO:0019911">
    <property type="term" value="F:structural constituent of myelin sheath"/>
    <property type="evidence" value="ECO:0007669"/>
    <property type="project" value="TreeGrafter"/>
</dbReference>
<feature type="transmembrane region" description="Helical" evidence="12">
    <location>
        <begin position="41"/>
        <end position="63"/>
    </location>
</feature>
<evidence type="ECO:0000256" key="8">
    <source>
        <dbReference type="ARBA" id="ARBA00049979"/>
    </source>
</evidence>
<evidence type="ECO:0000313" key="15">
    <source>
        <dbReference type="Proteomes" id="UP000265140"/>
    </source>
</evidence>
<dbReference type="AlphaFoldDB" id="A0AAY5KV15"/>
<dbReference type="PANTHER" id="PTHR22776">
    <property type="entry name" value="MARVEL-CONTAINING POTENTIAL LIPID RAFT-ASSOCIATED PROTEIN"/>
    <property type="match status" value="1"/>
</dbReference>
<dbReference type="GeneTree" id="ENSGT00940000156011"/>
<evidence type="ECO:0000256" key="1">
    <source>
        <dbReference type="ARBA" id="ARBA00004424"/>
    </source>
</evidence>
<feature type="transmembrane region" description="Helical" evidence="12">
    <location>
        <begin position="106"/>
        <end position="125"/>
    </location>
</feature>
<sequence length="179" mass="19185">MSAFPAKVATETSSPQAQQGSSSFQLASVSMDLGLIKGIPGILMLAEIGLGLLHWALIASAVYTTIPAYGWVMFVAVALWVLTIVLFFILFFGVHHKFSSVPWPMVVMGYNAVATVLYLTAFLANAASVTPFYFTQYYGHMAAAAFFGIVVTLLYGASTFFSYLMWKDGGNAASHSGPA</sequence>
<reference evidence="14 15" key="1">
    <citation type="submission" date="2020-02" db="EMBL/GenBank/DDBJ databases">
        <title>Esox lucius (northern pike) genome, fEsoLuc1, primary haplotype.</title>
        <authorList>
            <person name="Myers G."/>
            <person name="Karagic N."/>
            <person name="Meyer A."/>
            <person name="Pippel M."/>
            <person name="Reichard M."/>
            <person name="Winkler S."/>
            <person name="Tracey A."/>
            <person name="Sims Y."/>
            <person name="Howe K."/>
            <person name="Rhie A."/>
            <person name="Formenti G."/>
            <person name="Durbin R."/>
            <person name="Fedrigo O."/>
            <person name="Jarvis E.D."/>
        </authorList>
    </citation>
    <scope>NUCLEOTIDE SEQUENCE [LARGE SCALE GENOMIC DNA]</scope>
</reference>
<keyword evidence="15" id="KW-1185">Reference proteome</keyword>
<proteinExistence type="inferred from homology"/>
<reference evidence="14" key="3">
    <citation type="submission" date="2025-09" db="UniProtKB">
        <authorList>
            <consortium name="Ensembl"/>
        </authorList>
    </citation>
    <scope>IDENTIFICATION</scope>
</reference>
<evidence type="ECO:0000256" key="6">
    <source>
        <dbReference type="ARBA" id="ARBA00023136"/>
    </source>
</evidence>
<reference evidence="14" key="2">
    <citation type="submission" date="2025-08" db="UniProtKB">
        <authorList>
            <consortium name="Ensembl"/>
        </authorList>
    </citation>
    <scope>IDENTIFICATION</scope>
</reference>
<evidence type="ECO:0000256" key="10">
    <source>
        <dbReference type="ARBA" id="ARBA00050050"/>
    </source>
</evidence>
<dbReference type="InterPro" id="IPR050578">
    <property type="entry name" value="MARVEL-CKLF_proteins"/>
</dbReference>
<protein>
    <recommendedName>
        <fullName evidence="9">Plasmolipin</fullName>
    </recommendedName>
    <alternativeName>
        <fullName evidence="10">Plasma membrane proteolipid</fullName>
    </alternativeName>
</protein>
<comment type="subcellular location">
    <subcellularLocation>
        <location evidence="1">Apical cell membrane</location>
        <topology evidence="1">Multi-pass membrane protein</topology>
    </subcellularLocation>
    <subcellularLocation>
        <location evidence="8">Myelin membrane</location>
        <topology evidence="8">Multi-pass membrane protein</topology>
    </subcellularLocation>
</comment>
<feature type="transmembrane region" description="Helical" evidence="12">
    <location>
        <begin position="69"/>
        <end position="94"/>
    </location>
</feature>